<feature type="domain" description="S-adenosyl-l-methionine hydroxide adenosyltransferase C-terminal" evidence="4">
    <location>
        <begin position="170"/>
        <end position="270"/>
    </location>
</feature>
<comment type="similarity">
    <text evidence="2">Belongs to the SAM hydrolase / SAM-dependent halogenase family.</text>
</comment>
<feature type="domain" description="S-adenosyl-l-methionine hydroxide adenosyltransferase N-terminal" evidence="3">
    <location>
        <begin position="4"/>
        <end position="142"/>
    </location>
</feature>
<dbReference type="InterPro" id="IPR046470">
    <property type="entry name" value="SAM_HAT_C"/>
</dbReference>
<sequence>MAIITLTTDFGYKDHYVAAIKGAILKEVPNANVVDISHAISPLDIQECAYILKNTYHYYPEGTIHIIGMDSEVSPENEHIAVFMNGHYFIGANNGIISLIAKNTKHQELVEISLPNTGKNSFPILEVFIKVACHIARGGKLGVVSKPFNRLKEIKELEPRITNNGKTIIGNVIYTDNYGNVVTNITKTLFEAYRNGRAFEIIARRQKINSIHHSYNGIIKYELPENQRLGPSDLLALFNSSGNIELAIYKSDLKSVGGASTLLGLKHLDMITVNFL</sequence>
<dbReference type="InterPro" id="IPR002747">
    <property type="entry name" value="SAM_OH_AdoTrfase"/>
</dbReference>
<gene>
    <name evidence="5" type="ORF">RM520_06520</name>
</gene>
<keyword evidence="6" id="KW-1185">Reference proteome</keyword>
<dbReference type="PANTHER" id="PTHR35092">
    <property type="entry name" value="CHLORINASE MJ1651"/>
    <property type="match status" value="1"/>
</dbReference>
<dbReference type="EMBL" id="JAVRHU010000002">
    <property type="protein sequence ID" value="MDT0621270.1"/>
    <property type="molecule type" value="Genomic_DNA"/>
</dbReference>
<organism evidence="5 6">
    <name type="scientific">Croceitalea vernalis</name>
    <dbReference type="NCBI Taxonomy" id="3075599"/>
    <lineage>
        <taxon>Bacteria</taxon>
        <taxon>Pseudomonadati</taxon>
        <taxon>Bacteroidota</taxon>
        <taxon>Flavobacteriia</taxon>
        <taxon>Flavobacteriales</taxon>
        <taxon>Flavobacteriaceae</taxon>
        <taxon>Croceitalea</taxon>
    </lineage>
</organism>
<dbReference type="SUPFAM" id="SSF102522">
    <property type="entry name" value="Bacterial fluorinating enzyme, N-terminal domain"/>
    <property type="match status" value="1"/>
</dbReference>
<evidence type="ECO:0000256" key="2">
    <source>
        <dbReference type="ARBA" id="ARBA00024035"/>
    </source>
</evidence>
<dbReference type="Gene3D" id="3.40.50.10790">
    <property type="entry name" value="S-adenosyl-l-methionine hydroxide adenosyltransferase, N-terminal"/>
    <property type="match status" value="1"/>
</dbReference>
<keyword evidence="1" id="KW-0949">S-adenosyl-L-methionine</keyword>
<protein>
    <submittedName>
        <fullName evidence="5">SAM-dependent chlorinase/fluorinase</fullName>
    </submittedName>
</protein>
<dbReference type="InterPro" id="IPR046469">
    <property type="entry name" value="SAM_HAT_N"/>
</dbReference>
<dbReference type="InterPro" id="IPR023227">
    <property type="entry name" value="SAM_OH_AdoTrfase_C_sf"/>
</dbReference>
<dbReference type="Proteomes" id="UP001250662">
    <property type="component" value="Unassembled WGS sequence"/>
</dbReference>
<dbReference type="RefSeq" id="WP_311387409.1">
    <property type="nucleotide sequence ID" value="NZ_JAVRHU010000002.1"/>
</dbReference>
<dbReference type="PANTHER" id="PTHR35092:SF1">
    <property type="entry name" value="CHLORINASE MJ1651"/>
    <property type="match status" value="1"/>
</dbReference>
<accession>A0ABU3BGH1</accession>
<evidence type="ECO:0000256" key="1">
    <source>
        <dbReference type="ARBA" id="ARBA00022691"/>
    </source>
</evidence>
<name>A0ABU3BGH1_9FLAO</name>
<evidence type="ECO:0000313" key="5">
    <source>
        <dbReference type="EMBL" id="MDT0621270.1"/>
    </source>
</evidence>
<evidence type="ECO:0000259" key="3">
    <source>
        <dbReference type="Pfam" id="PF01887"/>
    </source>
</evidence>
<evidence type="ECO:0000313" key="6">
    <source>
        <dbReference type="Proteomes" id="UP001250662"/>
    </source>
</evidence>
<dbReference type="Pfam" id="PF01887">
    <property type="entry name" value="SAM_HAT_N"/>
    <property type="match status" value="1"/>
</dbReference>
<dbReference type="Gene3D" id="2.40.30.90">
    <property type="entry name" value="Bacterial fluorinating enzyme like"/>
    <property type="match status" value="1"/>
</dbReference>
<comment type="caution">
    <text evidence="5">The sequence shown here is derived from an EMBL/GenBank/DDBJ whole genome shotgun (WGS) entry which is preliminary data.</text>
</comment>
<dbReference type="Pfam" id="PF20257">
    <property type="entry name" value="SAM_HAT_C"/>
    <property type="match status" value="1"/>
</dbReference>
<dbReference type="PIRSF" id="PIRSF006779">
    <property type="entry name" value="UCP006779"/>
    <property type="match status" value="1"/>
</dbReference>
<evidence type="ECO:0000259" key="4">
    <source>
        <dbReference type="Pfam" id="PF20257"/>
    </source>
</evidence>
<dbReference type="InterPro" id="IPR023228">
    <property type="entry name" value="SAM_OH_AdoTrfase_N_sf"/>
</dbReference>
<dbReference type="SUPFAM" id="SSF101852">
    <property type="entry name" value="Bacterial fluorinating enzyme, C-terminal domain"/>
    <property type="match status" value="1"/>
</dbReference>
<reference evidence="5 6" key="1">
    <citation type="submission" date="2023-09" db="EMBL/GenBank/DDBJ databases">
        <authorList>
            <person name="Rey-Velasco X."/>
        </authorList>
    </citation>
    <scope>NUCLEOTIDE SEQUENCE [LARGE SCALE GENOMIC DNA]</scope>
    <source>
        <strain evidence="5 6">P007</strain>
    </source>
</reference>
<proteinExistence type="inferred from homology"/>